<accession>A0ABP1GGK0</accession>
<evidence type="ECO:0000313" key="1">
    <source>
        <dbReference type="EMBL" id="CAL5971237.1"/>
    </source>
</evidence>
<sequence length="560" mass="59209">MILQLVSIKSIQVFQIAEFDFCYNYIFYAPFQEKTQLVLSSAFTFDDVWLNTLCSRTDNVLFREVNQSSFSITIDGEFDLNKQPFSLFFFIWTNLTISDAQINMKLSNSSNADFAFLVATVPEFSVRILDSSFSFTSNDAISSFFGLANNFTELVTVNRSAFAYSCMTAIQRFYGLAGQAYSFVVQNSSFSINTGAATSCGFVSLVLGQSTFKNISVSGALSGANTFGFIFENRGACSISNVTYSLVTSGATANCGFVQQNTGSGSVSTSQITFAGFSNIPLISEPASYTTGVCPCITGSVLQSGLCYCASGSLPNAGFTNCSCQTANAFIQNKVCVCGVNATNTSNTCTCPTGSTLIDGICKCATTNAFPVSGVCVCGTNATNTSNSCNCPTGSTLINGICKCSTTNAFPNTAKSACICATDASNSSNTCTCPTNSIQVGTACICQPTYSVMVSSVCTCSQTLMKGSKMDGSTCACPAGGSYGSGTCVCNNKGSNLSGTNCICNTDFTDWFYIDDGDYWCSNMQMCCSHGAAAYGSNQYSCSDGKWHSCTYDSNKNVVT</sequence>
<protein>
    <recommendedName>
        <fullName evidence="3">EGF-like domain-containing protein</fullName>
    </recommendedName>
</protein>
<proteinExistence type="predicted"/>
<reference evidence="1 2" key="1">
    <citation type="submission" date="2024-07" db="EMBL/GenBank/DDBJ databases">
        <authorList>
            <person name="Akdeniz Z."/>
        </authorList>
    </citation>
    <scope>NUCLEOTIDE SEQUENCE [LARGE SCALE GENOMIC DNA]</scope>
</reference>
<evidence type="ECO:0008006" key="3">
    <source>
        <dbReference type="Google" id="ProtNLM"/>
    </source>
</evidence>
<gene>
    <name evidence="1" type="ORF">HINF_LOCUS1177</name>
</gene>
<organism evidence="1 2">
    <name type="scientific">Hexamita inflata</name>
    <dbReference type="NCBI Taxonomy" id="28002"/>
    <lineage>
        <taxon>Eukaryota</taxon>
        <taxon>Metamonada</taxon>
        <taxon>Diplomonadida</taxon>
        <taxon>Hexamitidae</taxon>
        <taxon>Hexamitinae</taxon>
        <taxon>Hexamita</taxon>
    </lineage>
</organism>
<comment type="caution">
    <text evidence="1">The sequence shown here is derived from an EMBL/GenBank/DDBJ whole genome shotgun (WGS) entry which is preliminary data.</text>
</comment>
<dbReference type="Proteomes" id="UP001642409">
    <property type="component" value="Unassembled WGS sequence"/>
</dbReference>
<dbReference type="EMBL" id="CAXDID020000002">
    <property type="protein sequence ID" value="CAL5971237.1"/>
    <property type="molecule type" value="Genomic_DNA"/>
</dbReference>
<keyword evidence="2" id="KW-1185">Reference proteome</keyword>
<name>A0ABP1GGK0_9EUKA</name>
<evidence type="ECO:0000313" key="2">
    <source>
        <dbReference type="Proteomes" id="UP001642409"/>
    </source>
</evidence>